<evidence type="ECO:0000256" key="9">
    <source>
        <dbReference type="ARBA" id="ARBA00052716"/>
    </source>
</evidence>
<dbReference type="InterPro" id="IPR011128">
    <property type="entry name" value="G3P_DH_NAD-dep_N"/>
</dbReference>
<dbReference type="PIRSF" id="PIRSF000114">
    <property type="entry name" value="Glycerol-3-P_dh"/>
    <property type="match status" value="1"/>
</dbReference>
<dbReference type="GO" id="GO:0141153">
    <property type="term" value="F:glycerol-3-phosphate dehydrogenase (NADP+) activity"/>
    <property type="evidence" value="ECO:0007669"/>
    <property type="project" value="RHEA"/>
</dbReference>
<reference evidence="20 21" key="1">
    <citation type="submission" date="2016-08" db="EMBL/GenBank/DDBJ databases">
        <title>Identification and validation of antigenic proteins from Pajaroellobacter abortibovis using de-novo genome sequence assembly and reverse vaccinology.</title>
        <authorList>
            <person name="Welly B.T."/>
            <person name="Miller M.R."/>
            <person name="Stott J.L."/>
            <person name="Blanchard M.T."/>
            <person name="Islas-Trejo A.D."/>
            <person name="O'Rourke S.M."/>
            <person name="Young A.E."/>
            <person name="Medrano J.F."/>
            <person name="Van Eenennaam A.L."/>
        </authorList>
    </citation>
    <scope>NUCLEOTIDE SEQUENCE [LARGE SCALE GENOMIC DNA]</scope>
    <source>
        <strain evidence="20 21">BTF92-0548A/99-0131</strain>
    </source>
</reference>
<dbReference type="Gene3D" id="3.40.50.720">
    <property type="entry name" value="NAD(P)-binding Rossmann-like Domain"/>
    <property type="match status" value="1"/>
</dbReference>
<keyword evidence="2 13" id="KW-0444">Lipid biosynthesis</keyword>
<evidence type="ECO:0000256" key="2">
    <source>
        <dbReference type="ARBA" id="ARBA00022516"/>
    </source>
</evidence>
<feature type="binding site" evidence="13">
    <location>
        <position position="257"/>
    </location>
    <ligand>
        <name>sn-glycerol 3-phosphate</name>
        <dbReference type="ChEBI" id="CHEBI:57597"/>
    </ligand>
</feature>
<feature type="domain" description="Glycerol-3-phosphate dehydrogenase NAD-dependent C-terminal" evidence="19">
    <location>
        <begin position="181"/>
        <end position="321"/>
    </location>
</feature>
<dbReference type="KEGG" id="pabo:BCY86_00305"/>
<feature type="binding site" evidence="13">
    <location>
        <position position="141"/>
    </location>
    <ligand>
        <name>NADPH</name>
        <dbReference type="ChEBI" id="CHEBI:57783"/>
    </ligand>
</feature>
<feature type="binding site" evidence="13">
    <location>
        <position position="192"/>
    </location>
    <ligand>
        <name>sn-glycerol 3-phosphate</name>
        <dbReference type="ChEBI" id="CHEBI:57597"/>
    </ligand>
</feature>
<dbReference type="PRINTS" id="PR00077">
    <property type="entry name" value="GPDHDRGNASE"/>
</dbReference>
<keyword evidence="6 13" id="KW-0443">Lipid metabolism</keyword>
<evidence type="ECO:0000256" key="17">
    <source>
        <dbReference type="RuleBase" id="RU000437"/>
    </source>
</evidence>
<dbReference type="EMBL" id="CP016908">
    <property type="protein sequence ID" value="APR99286.1"/>
    <property type="molecule type" value="Genomic_DNA"/>
</dbReference>
<evidence type="ECO:0000256" key="5">
    <source>
        <dbReference type="ARBA" id="ARBA00023027"/>
    </source>
</evidence>
<dbReference type="InterPro" id="IPR006168">
    <property type="entry name" value="G3P_DH_NAD-dep"/>
</dbReference>
<feature type="binding site" evidence="16">
    <location>
        <position position="256"/>
    </location>
    <ligand>
        <name>NAD(+)</name>
        <dbReference type="ChEBI" id="CHEBI:57540"/>
    </ligand>
</feature>
<dbReference type="GO" id="GO:0141152">
    <property type="term" value="F:glycerol-3-phosphate dehydrogenase (NAD+) activity"/>
    <property type="evidence" value="ECO:0007669"/>
    <property type="project" value="RHEA"/>
</dbReference>
<evidence type="ECO:0000256" key="4">
    <source>
        <dbReference type="ARBA" id="ARBA00023002"/>
    </source>
</evidence>
<feature type="domain" description="Glycerol-3-phosphate dehydrogenase NAD-dependent N-terminal" evidence="18">
    <location>
        <begin position="3"/>
        <end position="161"/>
    </location>
</feature>
<dbReference type="NCBIfam" id="NF000942">
    <property type="entry name" value="PRK00094.1-4"/>
    <property type="match status" value="1"/>
</dbReference>
<dbReference type="GO" id="GO:0051287">
    <property type="term" value="F:NAD binding"/>
    <property type="evidence" value="ECO:0007669"/>
    <property type="project" value="InterPro"/>
</dbReference>
<keyword evidence="21" id="KW-1185">Reference proteome</keyword>
<evidence type="ECO:0000256" key="8">
    <source>
        <dbReference type="ARBA" id="ARBA00023264"/>
    </source>
</evidence>
<feature type="binding site" evidence="15">
    <location>
        <begin position="256"/>
        <end position="257"/>
    </location>
    <ligand>
        <name>substrate</name>
    </ligand>
</feature>
<keyword evidence="13" id="KW-0963">Cytoplasm</keyword>
<protein>
    <recommendedName>
        <fullName evidence="11 13">Glycerol-3-phosphate dehydrogenase [NAD(P)+]</fullName>
        <ecNumber evidence="10 13">1.1.1.94</ecNumber>
    </recommendedName>
    <alternativeName>
        <fullName evidence="13">NAD(P)(+)-dependent glycerol-3-phosphate dehydrogenase</fullName>
    </alternativeName>
    <alternativeName>
        <fullName evidence="12 13">NAD(P)H-dependent dihydroxyacetone-phosphate reductase</fullName>
    </alternativeName>
</protein>
<dbReference type="HAMAP" id="MF_00394">
    <property type="entry name" value="NAD_Glyc3P_dehydrog"/>
    <property type="match status" value="1"/>
</dbReference>
<evidence type="ECO:0000313" key="20">
    <source>
        <dbReference type="EMBL" id="APR99286.1"/>
    </source>
</evidence>
<comment type="caution">
    <text evidence="13">Lacks conserved residue(s) required for the propagation of feature annotation.</text>
</comment>
<dbReference type="GO" id="GO:0046168">
    <property type="term" value="P:glycerol-3-phosphate catabolic process"/>
    <property type="evidence" value="ECO:0007669"/>
    <property type="project" value="InterPro"/>
</dbReference>
<comment type="function">
    <text evidence="13">Catalyzes the reduction of the glycolytic intermediate dihydroxyacetone phosphate (DHAP) to sn-glycerol 3-phosphate (G3P), the key precursor for phospholipid synthesis.</text>
</comment>
<evidence type="ECO:0000256" key="16">
    <source>
        <dbReference type="PIRSR" id="PIRSR000114-3"/>
    </source>
</evidence>
<comment type="catalytic activity">
    <reaction evidence="13">
        <text>sn-glycerol 3-phosphate + NAD(+) = dihydroxyacetone phosphate + NADH + H(+)</text>
        <dbReference type="Rhea" id="RHEA:11092"/>
        <dbReference type="ChEBI" id="CHEBI:15378"/>
        <dbReference type="ChEBI" id="CHEBI:57540"/>
        <dbReference type="ChEBI" id="CHEBI:57597"/>
        <dbReference type="ChEBI" id="CHEBI:57642"/>
        <dbReference type="ChEBI" id="CHEBI:57945"/>
        <dbReference type="EC" id="1.1.1.94"/>
    </reaction>
</comment>
<dbReference type="AlphaFoldDB" id="A0A1L6MUX2"/>
<keyword evidence="13" id="KW-0547">Nucleotide-binding</keyword>
<keyword evidence="3 13" id="KW-0521">NADP</keyword>
<dbReference type="GO" id="GO:0046167">
    <property type="term" value="P:glycerol-3-phosphate biosynthetic process"/>
    <property type="evidence" value="ECO:0007669"/>
    <property type="project" value="UniProtKB-UniRule"/>
</dbReference>
<feature type="binding site" evidence="13">
    <location>
        <position position="256"/>
    </location>
    <ligand>
        <name>sn-glycerol 3-phosphate</name>
        <dbReference type="ChEBI" id="CHEBI:57597"/>
    </ligand>
</feature>
<evidence type="ECO:0000256" key="15">
    <source>
        <dbReference type="PIRSR" id="PIRSR000114-2"/>
    </source>
</evidence>
<dbReference type="Pfam" id="PF01210">
    <property type="entry name" value="NAD_Gly3P_dh_N"/>
    <property type="match status" value="1"/>
</dbReference>
<evidence type="ECO:0000256" key="7">
    <source>
        <dbReference type="ARBA" id="ARBA00023209"/>
    </source>
</evidence>
<dbReference type="Proteomes" id="UP000185544">
    <property type="component" value="Chromosome"/>
</dbReference>
<keyword evidence="5 13" id="KW-0520">NAD</keyword>
<dbReference type="FunFam" id="1.10.1040.10:FF:000001">
    <property type="entry name" value="Glycerol-3-phosphate dehydrogenase [NAD(P)+]"/>
    <property type="match status" value="1"/>
</dbReference>
<evidence type="ECO:0000256" key="3">
    <source>
        <dbReference type="ARBA" id="ARBA00022857"/>
    </source>
</evidence>
<comment type="catalytic activity">
    <reaction evidence="9">
        <text>sn-glycerol 3-phosphate + NADP(+) = dihydroxyacetone phosphate + NADPH + H(+)</text>
        <dbReference type="Rhea" id="RHEA:11096"/>
        <dbReference type="ChEBI" id="CHEBI:15378"/>
        <dbReference type="ChEBI" id="CHEBI:57597"/>
        <dbReference type="ChEBI" id="CHEBI:57642"/>
        <dbReference type="ChEBI" id="CHEBI:57783"/>
        <dbReference type="ChEBI" id="CHEBI:58349"/>
        <dbReference type="EC" id="1.1.1.94"/>
    </reaction>
    <physiologicalReaction direction="right-to-left" evidence="9">
        <dbReference type="Rhea" id="RHEA:11098"/>
    </physiologicalReaction>
</comment>
<accession>A0A1L6MUX2</accession>
<feature type="binding site" evidence="15">
    <location>
        <position position="106"/>
    </location>
    <ligand>
        <name>substrate</name>
    </ligand>
</feature>
<evidence type="ECO:0000256" key="1">
    <source>
        <dbReference type="ARBA" id="ARBA00011009"/>
    </source>
</evidence>
<feature type="active site" description="Proton acceptor" evidence="13 14">
    <location>
        <position position="192"/>
    </location>
</feature>
<feature type="binding site" evidence="13">
    <location>
        <position position="106"/>
    </location>
    <ligand>
        <name>NADPH</name>
        <dbReference type="ChEBI" id="CHEBI:57783"/>
    </ligand>
</feature>
<dbReference type="GO" id="GO:0006650">
    <property type="term" value="P:glycerophospholipid metabolic process"/>
    <property type="evidence" value="ECO:0007669"/>
    <property type="project" value="UniProtKB-UniRule"/>
</dbReference>
<feature type="binding site" evidence="16">
    <location>
        <position position="141"/>
    </location>
    <ligand>
        <name>NAD(+)</name>
        <dbReference type="ChEBI" id="CHEBI:57540"/>
    </ligand>
</feature>
<evidence type="ECO:0000256" key="12">
    <source>
        <dbReference type="ARBA" id="ARBA00080511"/>
    </source>
</evidence>
<feature type="binding site" evidence="13">
    <location>
        <position position="12"/>
    </location>
    <ligand>
        <name>NADPH</name>
        <dbReference type="ChEBI" id="CHEBI:57783"/>
    </ligand>
</feature>
<sequence length="337" mass="35885">MNKVAIFGSGAWGTALAIHATRRGHAVNIWSFEQEIADEISSDHRNTAYLPGVQLPAVIQASVDVEKVSADADIVILAPPSRYFRSVANLLRKNLAKHAIVAIASKGIEVTSHQFLFQILEEALPEVSSERYVCLSGPTFAREVAKGLPTDIVAASKGAEAAQRAQGILHAPTFRVYRSEDPMGVGIGGAIKNVIAIATGACDGLGLGNNARAALITRGLAEMVRLGVALGANALTFLGLAGMGDLVLTCTGALSRNRTLGMKVAEGIDAKQFLASQKTVAEGFFSAHAAYKLSQKYGVEMPITEQVYQVLYQGRPLKAAMHRLMERSFKEELAGIE</sequence>
<name>A0A1L6MUX2_9BACT</name>
<dbReference type="SUPFAM" id="SSF51735">
    <property type="entry name" value="NAD(P)-binding Rossmann-fold domains"/>
    <property type="match status" value="1"/>
</dbReference>
<evidence type="ECO:0000313" key="21">
    <source>
        <dbReference type="Proteomes" id="UP000185544"/>
    </source>
</evidence>
<dbReference type="GO" id="GO:0008654">
    <property type="term" value="P:phospholipid biosynthetic process"/>
    <property type="evidence" value="ECO:0007669"/>
    <property type="project" value="UniProtKB-KW"/>
</dbReference>
<feature type="binding site" evidence="13">
    <location>
        <position position="245"/>
    </location>
    <ligand>
        <name>sn-glycerol 3-phosphate</name>
        <dbReference type="ChEBI" id="CHEBI:57597"/>
    </ligand>
</feature>
<dbReference type="InterPro" id="IPR008927">
    <property type="entry name" value="6-PGluconate_DH-like_C_sf"/>
</dbReference>
<feature type="binding site" evidence="13">
    <location>
        <position position="282"/>
    </location>
    <ligand>
        <name>NADPH</name>
        <dbReference type="ChEBI" id="CHEBI:57783"/>
    </ligand>
</feature>
<dbReference type="UniPathway" id="UPA00940"/>
<dbReference type="Pfam" id="PF07479">
    <property type="entry name" value="NAD_Gly3P_dh_C"/>
    <property type="match status" value="1"/>
</dbReference>
<comment type="subcellular location">
    <subcellularLocation>
        <location evidence="13">Cytoplasm</location>
    </subcellularLocation>
</comment>
<keyword evidence="7 13" id="KW-0594">Phospholipid biosynthesis</keyword>
<dbReference type="PROSITE" id="PS00957">
    <property type="entry name" value="NAD_G3PDH"/>
    <property type="match status" value="1"/>
</dbReference>
<feature type="binding site" evidence="13">
    <location>
        <position position="256"/>
    </location>
    <ligand>
        <name>NADPH</name>
        <dbReference type="ChEBI" id="CHEBI:57783"/>
    </ligand>
</feature>
<dbReference type="OrthoDB" id="9812273at2"/>
<feature type="binding site" evidence="13">
    <location>
        <position position="280"/>
    </location>
    <ligand>
        <name>NADPH</name>
        <dbReference type="ChEBI" id="CHEBI:57783"/>
    </ligand>
</feature>
<feature type="binding site" evidence="13">
    <location>
        <position position="106"/>
    </location>
    <ligand>
        <name>sn-glycerol 3-phosphate</name>
        <dbReference type="ChEBI" id="CHEBI:57597"/>
    </ligand>
</feature>
<dbReference type="RefSeq" id="WP_075275919.1">
    <property type="nucleotide sequence ID" value="NZ_CP016908.1"/>
</dbReference>
<evidence type="ECO:0000256" key="11">
    <source>
        <dbReference type="ARBA" id="ARBA00069372"/>
    </source>
</evidence>
<dbReference type="InterPro" id="IPR013328">
    <property type="entry name" value="6PGD_dom2"/>
</dbReference>
<feature type="binding site" evidence="16">
    <location>
        <begin position="8"/>
        <end position="13"/>
    </location>
    <ligand>
        <name>NAD(+)</name>
        <dbReference type="ChEBI" id="CHEBI:57540"/>
    </ligand>
</feature>
<gene>
    <name evidence="13" type="primary">gpsA</name>
    <name evidence="20" type="ORF">BCY86_00305</name>
</gene>
<proteinExistence type="inferred from homology"/>
<dbReference type="GO" id="GO:0005829">
    <property type="term" value="C:cytosol"/>
    <property type="evidence" value="ECO:0007669"/>
    <property type="project" value="TreeGrafter"/>
</dbReference>
<dbReference type="InterPro" id="IPR036291">
    <property type="entry name" value="NAD(P)-bd_dom_sf"/>
</dbReference>
<evidence type="ECO:0000259" key="19">
    <source>
        <dbReference type="Pfam" id="PF07479"/>
    </source>
</evidence>
<dbReference type="SUPFAM" id="SSF48179">
    <property type="entry name" value="6-phosphogluconate dehydrogenase C-terminal domain-like"/>
    <property type="match status" value="1"/>
</dbReference>
<evidence type="ECO:0000256" key="14">
    <source>
        <dbReference type="PIRSR" id="PIRSR000114-1"/>
    </source>
</evidence>
<dbReference type="EC" id="1.1.1.94" evidence="10 13"/>
<dbReference type="InterPro" id="IPR006109">
    <property type="entry name" value="G3P_DH_NAD-dep_C"/>
</dbReference>
<evidence type="ECO:0000256" key="10">
    <source>
        <dbReference type="ARBA" id="ARBA00066687"/>
    </source>
</evidence>
<feature type="binding site" evidence="13">
    <location>
        <position position="255"/>
    </location>
    <ligand>
        <name>sn-glycerol 3-phosphate</name>
        <dbReference type="ChEBI" id="CHEBI:57597"/>
    </ligand>
</feature>
<dbReference type="PANTHER" id="PTHR11728:SF1">
    <property type="entry name" value="GLYCEROL-3-PHOSPHATE DEHYDROGENASE [NAD(+)] 2, CHLOROPLASTIC"/>
    <property type="match status" value="1"/>
</dbReference>
<feature type="binding site" evidence="16">
    <location>
        <position position="32"/>
    </location>
    <ligand>
        <name>NAD(+)</name>
        <dbReference type="ChEBI" id="CHEBI:57540"/>
    </ligand>
</feature>
<evidence type="ECO:0000256" key="13">
    <source>
        <dbReference type="HAMAP-Rule" id="MF_00394"/>
    </source>
</evidence>
<keyword evidence="4 13" id="KW-0560">Oxidoreductase</keyword>
<dbReference type="FunFam" id="3.40.50.720:FF:000019">
    <property type="entry name" value="Glycerol-3-phosphate dehydrogenase [NAD(P)+]"/>
    <property type="match status" value="1"/>
</dbReference>
<dbReference type="STRING" id="1882918.BCY86_00305"/>
<dbReference type="NCBIfam" id="NF000940">
    <property type="entry name" value="PRK00094.1-2"/>
    <property type="match status" value="1"/>
</dbReference>
<comment type="pathway">
    <text evidence="13">Membrane lipid metabolism; glycerophospholipid metabolism.</text>
</comment>
<evidence type="ECO:0000256" key="6">
    <source>
        <dbReference type="ARBA" id="ARBA00023098"/>
    </source>
</evidence>
<keyword evidence="8 13" id="KW-1208">Phospholipid metabolism</keyword>
<feature type="binding site" evidence="13">
    <location>
        <position position="137"/>
    </location>
    <ligand>
        <name>sn-glycerol 3-phosphate</name>
        <dbReference type="ChEBI" id="CHEBI:57597"/>
    </ligand>
</feature>
<feature type="binding site" evidence="13">
    <location>
        <position position="49"/>
    </location>
    <ligand>
        <name>NADPH</name>
        <dbReference type="ChEBI" id="CHEBI:57783"/>
    </ligand>
</feature>
<evidence type="ECO:0000259" key="18">
    <source>
        <dbReference type="Pfam" id="PF01210"/>
    </source>
</evidence>
<dbReference type="Gene3D" id="1.10.1040.10">
    <property type="entry name" value="N-(1-d-carboxylethyl)-l-norvaline Dehydrogenase, domain 2"/>
    <property type="match status" value="1"/>
</dbReference>
<dbReference type="PANTHER" id="PTHR11728">
    <property type="entry name" value="GLYCEROL-3-PHOSPHATE DEHYDROGENASE"/>
    <property type="match status" value="1"/>
</dbReference>
<organism evidence="20 21">
    <name type="scientific">Pajaroellobacter abortibovis</name>
    <dbReference type="NCBI Taxonomy" id="1882918"/>
    <lineage>
        <taxon>Bacteria</taxon>
        <taxon>Pseudomonadati</taxon>
        <taxon>Myxococcota</taxon>
        <taxon>Polyangia</taxon>
        <taxon>Polyangiales</taxon>
        <taxon>Polyangiaceae</taxon>
    </lineage>
</organism>
<feature type="binding site" evidence="13">
    <location>
        <position position="139"/>
    </location>
    <ligand>
        <name>sn-glycerol 3-phosphate</name>
        <dbReference type="ChEBI" id="CHEBI:57597"/>
    </ligand>
</feature>
<dbReference type="GO" id="GO:0005975">
    <property type="term" value="P:carbohydrate metabolic process"/>
    <property type="evidence" value="ECO:0007669"/>
    <property type="project" value="InterPro"/>
</dbReference>
<comment type="similarity">
    <text evidence="1 13 17">Belongs to the NAD-dependent glycerol-3-phosphate dehydrogenase family.</text>
</comment>